<dbReference type="Pfam" id="PF03816">
    <property type="entry name" value="LytR_cpsA_psr"/>
    <property type="match status" value="1"/>
</dbReference>
<protein>
    <submittedName>
        <fullName evidence="4">LCP family protein</fullName>
    </submittedName>
</protein>
<reference evidence="4" key="2">
    <citation type="submission" date="2024-06" db="EMBL/GenBank/DDBJ databases">
        <authorList>
            <person name="Petrova K.O."/>
            <person name="Toshchakov S.V."/>
            <person name="Boltjanskaja Y.V."/>
            <person name="Kevbrin V.V."/>
        </authorList>
    </citation>
    <scope>NUCLEOTIDE SEQUENCE</scope>
    <source>
        <strain evidence="4">Z-710</strain>
    </source>
</reference>
<reference evidence="4" key="1">
    <citation type="journal article" date="2018" name="Antonie Van Leeuwenhoek">
        <title>Proteinivorax hydrogeniformans sp. nov., an anaerobic, haloalkaliphilic bacterium fermenting proteinaceous compounds with high hydrogen production.</title>
        <authorList>
            <person name="Boltyanskaya Y."/>
            <person name="Detkova E."/>
            <person name="Pimenov N."/>
            <person name="Kevbrin V."/>
        </authorList>
    </citation>
    <scope>NUCLEOTIDE SEQUENCE</scope>
    <source>
        <strain evidence="4">Z-710</strain>
    </source>
</reference>
<evidence type="ECO:0000313" key="4">
    <source>
        <dbReference type="EMBL" id="XCI29776.1"/>
    </source>
</evidence>
<keyword evidence="2" id="KW-0812">Transmembrane</keyword>
<keyword evidence="2" id="KW-0472">Membrane</keyword>
<evidence type="ECO:0000256" key="2">
    <source>
        <dbReference type="SAM" id="Phobius"/>
    </source>
</evidence>
<evidence type="ECO:0000256" key="1">
    <source>
        <dbReference type="ARBA" id="ARBA00006068"/>
    </source>
</evidence>
<comment type="similarity">
    <text evidence="1">Belongs to the LytR/CpsA/Psr (LCP) family.</text>
</comment>
<keyword evidence="2" id="KW-1133">Transmembrane helix</keyword>
<dbReference type="Gene3D" id="3.40.630.190">
    <property type="entry name" value="LCP protein"/>
    <property type="match status" value="1"/>
</dbReference>
<dbReference type="EMBL" id="CP159485">
    <property type="protein sequence ID" value="XCI29776.1"/>
    <property type="molecule type" value="Genomic_DNA"/>
</dbReference>
<sequence>MKFSRSNRFKRGKGGKWKKVFSLIALVAVVAFIAYTYRTIGLLSALQGSEGYWDIEADKQEAYLIAYLDDANEENPLQSAFLVVVGDEGPAYNISIPPQTTVDFDDQRITLNNVYRGGTLDDVVTAVDQTFYDGFIDNYVFLNKDGVKALIDNTGEFEIEIRQNFDHEEFTRLTGRSTLDTDMVLAYMEPIENHRNGMEYAPSTRFIQRQIDVILAIFDNNFKWNRALGLIGSFSELEDRMHTNMEIRQLAKFRNMLDESLTRQRHTFTLPGEAVSIDGNILWTPNQSEIANNTIQAIQDGEAYVPRYSITYSVINGTNVSGLAGSYRDTIHNQFGFSFEVDRKDGQEPIGAYNPSQYQDFYEGPSFRNYSGTDRTHIYANPEHRVFAEEVLEFFKESHSINPRLQISDELEDHNIVVILGNDLKED</sequence>
<dbReference type="InterPro" id="IPR050922">
    <property type="entry name" value="LytR/CpsA/Psr_CW_biosynth"/>
</dbReference>
<dbReference type="PANTHER" id="PTHR33392">
    <property type="entry name" value="POLYISOPRENYL-TEICHOIC ACID--PEPTIDOGLYCAN TEICHOIC ACID TRANSFERASE TAGU"/>
    <property type="match status" value="1"/>
</dbReference>
<evidence type="ECO:0000259" key="3">
    <source>
        <dbReference type="Pfam" id="PF03816"/>
    </source>
</evidence>
<feature type="transmembrane region" description="Helical" evidence="2">
    <location>
        <begin position="20"/>
        <end position="37"/>
    </location>
</feature>
<dbReference type="RefSeq" id="WP_353894323.1">
    <property type="nucleotide sequence ID" value="NZ_CP159485.1"/>
</dbReference>
<dbReference type="InterPro" id="IPR004474">
    <property type="entry name" value="LytR_CpsA_psr"/>
</dbReference>
<dbReference type="PANTHER" id="PTHR33392:SF6">
    <property type="entry name" value="POLYISOPRENYL-TEICHOIC ACID--PEPTIDOGLYCAN TEICHOIC ACID TRANSFERASE TAGU"/>
    <property type="match status" value="1"/>
</dbReference>
<feature type="domain" description="Cell envelope-related transcriptional attenuator" evidence="3">
    <location>
        <begin position="91"/>
        <end position="197"/>
    </location>
</feature>
<organism evidence="4">
    <name type="scientific">Proteinivorax hydrogeniformans</name>
    <dbReference type="NCBI Taxonomy" id="1826727"/>
    <lineage>
        <taxon>Bacteria</taxon>
        <taxon>Bacillati</taxon>
        <taxon>Bacillota</taxon>
        <taxon>Clostridia</taxon>
        <taxon>Eubacteriales</taxon>
        <taxon>Proteinivoracaceae</taxon>
        <taxon>Proteinivorax</taxon>
    </lineage>
</organism>
<accession>A0AAU8HWI9</accession>
<gene>
    <name evidence="4" type="ORF">PRVXH_001118</name>
</gene>
<proteinExistence type="inferred from homology"/>
<name>A0AAU8HWI9_9FIRM</name>
<dbReference type="AlphaFoldDB" id="A0AAU8HWI9"/>